<dbReference type="Proteomes" id="UP000053989">
    <property type="component" value="Unassembled WGS sequence"/>
</dbReference>
<dbReference type="AlphaFoldDB" id="A0A0C3E563"/>
<evidence type="ECO:0000313" key="1">
    <source>
        <dbReference type="EMBL" id="KIM63146.1"/>
    </source>
</evidence>
<gene>
    <name evidence="1" type="ORF">SCLCIDRAFT_1214453</name>
</gene>
<organism evidence="1 2">
    <name type="scientific">Scleroderma citrinum Foug A</name>
    <dbReference type="NCBI Taxonomy" id="1036808"/>
    <lineage>
        <taxon>Eukaryota</taxon>
        <taxon>Fungi</taxon>
        <taxon>Dikarya</taxon>
        <taxon>Basidiomycota</taxon>
        <taxon>Agaricomycotina</taxon>
        <taxon>Agaricomycetes</taxon>
        <taxon>Agaricomycetidae</taxon>
        <taxon>Boletales</taxon>
        <taxon>Sclerodermatineae</taxon>
        <taxon>Sclerodermataceae</taxon>
        <taxon>Scleroderma</taxon>
    </lineage>
</organism>
<proteinExistence type="predicted"/>
<accession>A0A0C3E563</accession>
<dbReference type="InParanoid" id="A0A0C3E563"/>
<evidence type="ECO:0000313" key="2">
    <source>
        <dbReference type="Proteomes" id="UP000053989"/>
    </source>
</evidence>
<reference evidence="2" key="2">
    <citation type="submission" date="2015-01" db="EMBL/GenBank/DDBJ databases">
        <title>Evolutionary Origins and Diversification of the Mycorrhizal Mutualists.</title>
        <authorList>
            <consortium name="DOE Joint Genome Institute"/>
            <consortium name="Mycorrhizal Genomics Consortium"/>
            <person name="Kohler A."/>
            <person name="Kuo A."/>
            <person name="Nagy L.G."/>
            <person name="Floudas D."/>
            <person name="Copeland A."/>
            <person name="Barry K.W."/>
            <person name="Cichocki N."/>
            <person name="Veneault-Fourrey C."/>
            <person name="LaButti K."/>
            <person name="Lindquist E.A."/>
            <person name="Lipzen A."/>
            <person name="Lundell T."/>
            <person name="Morin E."/>
            <person name="Murat C."/>
            <person name="Riley R."/>
            <person name="Ohm R."/>
            <person name="Sun H."/>
            <person name="Tunlid A."/>
            <person name="Henrissat B."/>
            <person name="Grigoriev I.V."/>
            <person name="Hibbett D.S."/>
            <person name="Martin F."/>
        </authorList>
    </citation>
    <scope>NUCLEOTIDE SEQUENCE [LARGE SCALE GENOMIC DNA]</scope>
    <source>
        <strain evidence="2">Foug A</strain>
    </source>
</reference>
<keyword evidence="2" id="KW-1185">Reference proteome</keyword>
<dbReference type="EMBL" id="KN822037">
    <property type="protein sequence ID" value="KIM63146.1"/>
    <property type="molecule type" value="Genomic_DNA"/>
</dbReference>
<name>A0A0C3E563_9AGAM</name>
<sequence>MVRVITEARGNDEKLVAAMYAQYHPENQKEPQRYITSKVIARRCGSTSWFSQDPFGDPKFCLSKRMCKNNKETQ</sequence>
<dbReference type="HOGENOM" id="CLU_2689263_0_0_1"/>
<reference evidence="1 2" key="1">
    <citation type="submission" date="2014-04" db="EMBL/GenBank/DDBJ databases">
        <authorList>
            <consortium name="DOE Joint Genome Institute"/>
            <person name="Kuo A."/>
            <person name="Kohler A."/>
            <person name="Nagy L.G."/>
            <person name="Floudas D."/>
            <person name="Copeland A."/>
            <person name="Barry K.W."/>
            <person name="Cichocki N."/>
            <person name="Veneault-Fourrey C."/>
            <person name="LaButti K."/>
            <person name="Lindquist E.A."/>
            <person name="Lipzen A."/>
            <person name="Lundell T."/>
            <person name="Morin E."/>
            <person name="Murat C."/>
            <person name="Sun H."/>
            <person name="Tunlid A."/>
            <person name="Henrissat B."/>
            <person name="Grigoriev I.V."/>
            <person name="Hibbett D.S."/>
            <person name="Martin F."/>
            <person name="Nordberg H.P."/>
            <person name="Cantor M.N."/>
            <person name="Hua S.X."/>
        </authorList>
    </citation>
    <scope>NUCLEOTIDE SEQUENCE [LARGE SCALE GENOMIC DNA]</scope>
    <source>
        <strain evidence="1 2">Foug A</strain>
    </source>
</reference>
<protein>
    <submittedName>
        <fullName evidence="1">Uncharacterized protein</fullName>
    </submittedName>
</protein>